<evidence type="ECO:0000313" key="5">
    <source>
        <dbReference type="Proteomes" id="UP000265882"/>
    </source>
</evidence>
<feature type="binding site" evidence="3">
    <location>
        <position position="121"/>
    </location>
    <ligand>
        <name>substrate</name>
    </ligand>
</feature>
<dbReference type="Proteomes" id="UP000265882">
    <property type="component" value="Unassembled WGS sequence"/>
</dbReference>
<feature type="active site" description="Proton acceptor" evidence="2">
    <location>
        <position position="79"/>
    </location>
</feature>
<dbReference type="GO" id="GO:0016740">
    <property type="term" value="F:transferase activity"/>
    <property type="evidence" value="ECO:0007669"/>
    <property type="project" value="UniProtKB-KW"/>
</dbReference>
<evidence type="ECO:0000256" key="1">
    <source>
        <dbReference type="ARBA" id="ARBA00023239"/>
    </source>
</evidence>
<accession>A0A3A4NV99</accession>
<dbReference type="InterPro" id="IPR036568">
    <property type="entry name" value="GGCT-like_sf"/>
</dbReference>
<dbReference type="EMBL" id="QZKU01000036">
    <property type="protein sequence ID" value="RJP24367.1"/>
    <property type="molecule type" value="Genomic_DNA"/>
</dbReference>
<dbReference type="PANTHER" id="PTHR12935:SF0">
    <property type="entry name" value="GAMMA-GLUTAMYLCYCLOTRANSFERASE"/>
    <property type="match status" value="1"/>
</dbReference>
<sequence>MLYFAYGSNMCLERLWKRCPSCEFESTAKLIGHSLRFNKRSTDKSGKCTAFFTGNPGDFVFGAVYEILPSEKPQLDKAEGVGSGYIEHPITVRSGDKTFKTFTYLADPEYVEDNLSPYDWYKEFVLQGAKSISLPEEYIAAIASVNARQDPNKSRADKNWAILKNSVIGRTRGERNEASVFRRFQG</sequence>
<dbReference type="Pfam" id="PF13772">
    <property type="entry name" value="AIG2_2"/>
    <property type="match status" value="1"/>
</dbReference>
<dbReference type="GO" id="GO:0003839">
    <property type="term" value="F:gamma-glutamylcyclotransferase activity"/>
    <property type="evidence" value="ECO:0007669"/>
    <property type="project" value="InterPro"/>
</dbReference>
<dbReference type="SUPFAM" id="SSF110857">
    <property type="entry name" value="Gamma-glutamyl cyclotransferase-like"/>
    <property type="match status" value="1"/>
</dbReference>
<dbReference type="Gene3D" id="3.10.490.10">
    <property type="entry name" value="Gamma-glutamyl cyclotransferase-like"/>
    <property type="match status" value="1"/>
</dbReference>
<evidence type="ECO:0000256" key="3">
    <source>
        <dbReference type="PIRSR" id="PIRSR617939-2"/>
    </source>
</evidence>
<feature type="binding site" evidence="3">
    <location>
        <begin position="3"/>
        <end position="8"/>
    </location>
    <ligand>
        <name>substrate</name>
    </ligand>
</feature>
<protein>
    <submittedName>
        <fullName evidence="4">Gamma-glutamylcyclotransferase</fullName>
    </submittedName>
</protein>
<proteinExistence type="predicted"/>
<evidence type="ECO:0000313" key="4">
    <source>
        <dbReference type="EMBL" id="RJP24367.1"/>
    </source>
</evidence>
<comment type="caution">
    <text evidence="4">The sequence shown here is derived from an EMBL/GenBank/DDBJ whole genome shotgun (WGS) entry which is preliminary data.</text>
</comment>
<reference evidence="4 5" key="1">
    <citation type="journal article" date="2017" name="ISME J.">
        <title>Energy and carbon metabolisms in a deep terrestrial subsurface fluid microbial community.</title>
        <authorList>
            <person name="Momper L."/>
            <person name="Jungbluth S.P."/>
            <person name="Lee M.D."/>
            <person name="Amend J.P."/>
        </authorList>
    </citation>
    <scope>NUCLEOTIDE SEQUENCE [LARGE SCALE GENOMIC DNA]</scope>
    <source>
        <strain evidence="4">SURF_5</strain>
    </source>
</reference>
<organism evidence="4 5">
    <name type="scientific">Abyssobacteria bacterium (strain SURF_5)</name>
    <dbReference type="NCBI Taxonomy" id="2093360"/>
    <lineage>
        <taxon>Bacteria</taxon>
        <taxon>Pseudomonadati</taxon>
        <taxon>Candidatus Hydrogenedentota</taxon>
        <taxon>Candidatus Abyssobacteria</taxon>
    </lineage>
</organism>
<dbReference type="PANTHER" id="PTHR12935">
    <property type="entry name" value="GAMMA-GLUTAMYLCYCLOTRANSFERASE"/>
    <property type="match status" value="1"/>
</dbReference>
<name>A0A3A4NV99_ABYX5</name>
<dbReference type="AlphaFoldDB" id="A0A3A4NV99"/>
<dbReference type="CDD" id="cd06661">
    <property type="entry name" value="GGCT_like"/>
    <property type="match status" value="1"/>
</dbReference>
<gene>
    <name evidence="4" type="ORF">C4520_04175</name>
</gene>
<keyword evidence="4" id="KW-0808">Transferase</keyword>
<evidence type="ECO:0000256" key="2">
    <source>
        <dbReference type="PIRSR" id="PIRSR617939-1"/>
    </source>
</evidence>
<dbReference type="InterPro" id="IPR017939">
    <property type="entry name" value="G-Glutamylcylcotransferase"/>
</dbReference>
<keyword evidence="1" id="KW-0456">Lyase</keyword>
<dbReference type="InterPro" id="IPR013024">
    <property type="entry name" value="GGCT-like"/>
</dbReference>